<dbReference type="SUPFAM" id="SSF55073">
    <property type="entry name" value="Nucleotide cyclase"/>
    <property type="match status" value="1"/>
</dbReference>
<dbReference type="EC" id="2.7.7.65" evidence="2"/>
<evidence type="ECO:0000256" key="3">
    <source>
        <dbReference type="ARBA" id="ARBA00034247"/>
    </source>
</evidence>
<evidence type="ECO:0000256" key="2">
    <source>
        <dbReference type="ARBA" id="ARBA00012528"/>
    </source>
</evidence>
<dbReference type="OrthoDB" id="5289013at2"/>
<keyword evidence="5" id="KW-0812">Transmembrane</keyword>
<dbReference type="InterPro" id="IPR029787">
    <property type="entry name" value="Nucleotide_cyclase"/>
</dbReference>
<dbReference type="Pfam" id="PF07696">
    <property type="entry name" value="7TMR-DISMED2"/>
    <property type="match status" value="1"/>
</dbReference>
<dbReference type="Pfam" id="PF00990">
    <property type="entry name" value="GGDEF"/>
    <property type="match status" value="1"/>
</dbReference>
<evidence type="ECO:0000256" key="5">
    <source>
        <dbReference type="SAM" id="Phobius"/>
    </source>
</evidence>
<dbReference type="GO" id="GO:0043709">
    <property type="term" value="P:cell adhesion involved in single-species biofilm formation"/>
    <property type="evidence" value="ECO:0007669"/>
    <property type="project" value="TreeGrafter"/>
</dbReference>
<sequence>MSKLHFESVFLRVTCWFPCISVLFFILLSQGVNASQSIHTVDLSNLKAQQRIVLNGQVQYLVDEQGLNLESVMQANDDQWQANTERRSNFGISANPYWFRLALGNVDQAGSPFFLRVDYPHTDKLDVYIVNDGVLIHSYQLGDTVPYAYRPVDNRIYLLPLDELALANIELYIRAESQGPMELPIDVLTHAEFYHQDKLELIWYGAYFGTMLVMFFYNLFIYILVRDVTYFYYLFYVASTMALQFTLTGASFQYVYPESTNLNNTLVLMLTALMPFSAVSFVRSFLKLESTGMRRDRIITRSFLGAFAILFVSSLFAPYMIVLKATHALSFLAVSAGFYLGLSGWRRGVKAARTFAMAWLVYLVFVVVFLLNTKGIVQPSVISEHALEIGSALELILLSLSFGHRINEEKEMRIQAQEQALHAQSSLNKNLDLLVQQRTEELEEANRQLKDLSIRDGLTGVFNRRHFDELFQIEYQRSFREKNWLCVVMLDIDHFKGLNDTYGHQFGDVCLKTIADVALNKLRRPPDLLARYGGEEFVVLLPNTDLEGGRTVAEKIRHAIESITLDNDGQAVTLTASMGVACVIPNDRDGFAGLLKLADQSLYQAKESGRNCVVCSVS</sequence>
<feature type="transmembrane region" description="Helical" evidence="5">
    <location>
        <begin position="298"/>
        <end position="319"/>
    </location>
</feature>
<dbReference type="Pfam" id="PF07695">
    <property type="entry name" value="7TMR-DISM_7TM"/>
    <property type="match status" value="1"/>
</dbReference>
<dbReference type="SMART" id="SM00267">
    <property type="entry name" value="GGDEF"/>
    <property type="match status" value="1"/>
</dbReference>
<dbReference type="Gene3D" id="3.30.70.270">
    <property type="match status" value="1"/>
</dbReference>
<organism evidence="7 8">
    <name type="scientific">Ketobacter alkanivorans</name>
    <dbReference type="NCBI Taxonomy" id="1917421"/>
    <lineage>
        <taxon>Bacteria</taxon>
        <taxon>Pseudomonadati</taxon>
        <taxon>Pseudomonadota</taxon>
        <taxon>Gammaproteobacteria</taxon>
        <taxon>Pseudomonadales</taxon>
        <taxon>Ketobacteraceae</taxon>
        <taxon>Ketobacter</taxon>
    </lineage>
</organism>
<accession>A0A2K9LQ96</accession>
<dbReference type="RefSeq" id="WP_101895879.1">
    <property type="nucleotide sequence ID" value="NZ_CP022684.1"/>
</dbReference>
<dbReference type="EMBL" id="CP022684">
    <property type="protein sequence ID" value="AUM14506.1"/>
    <property type="molecule type" value="Genomic_DNA"/>
</dbReference>
<comment type="catalytic activity">
    <reaction evidence="3">
        <text>2 GTP = 3',3'-c-di-GMP + 2 diphosphate</text>
        <dbReference type="Rhea" id="RHEA:24898"/>
        <dbReference type="ChEBI" id="CHEBI:33019"/>
        <dbReference type="ChEBI" id="CHEBI:37565"/>
        <dbReference type="ChEBI" id="CHEBI:58805"/>
        <dbReference type="EC" id="2.7.7.65"/>
    </reaction>
</comment>
<dbReference type="GO" id="GO:0005886">
    <property type="term" value="C:plasma membrane"/>
    <property type="evidence" value="ECO:0007669"/>
    <property type="project" value="TreeGrafter"/>
</dbReference>
<dbReference type="KEGG" id="kak:Kalk_19655"/>
<keyword evidence="5" id="KW-1133">Transmembrane helix</keyword>
<keyword evidence="5" id="KW-0472">Membrane</keyword>
<dbReference type="PANTHER" id="PTHR45138:SF9">
    <property type="entry name" value="DIGUANYLATE CYCLASE DGCM-RELATED"/>
    <property type="match status" value="1"/>
</dbReference>
<evidence type="ECO:0000259" key="6">
    <source>
        <dbReference type="PROSITE" id="PS50887"/>
    </source>
</evidence>
<name>A0A2K9LQ96_9GAMM</name>
<dbReference type="Gene3D" id="2.60.40.2380">
    <property type="match status" value="1"/>
</dbReference>
<feature type="transmembrane region" description="Helical" evidence="5">
    <location>
        <begin position="266"/>
        <end position="286"/>
    </location>
</feature>
<evidence type="ECO:0000256" key="1">
    <source>
        <dbReference type="ARBA" id="ARBA00001946"/>
    </source>
</evidence>
<dbReference type="PROSITE" id="PS50887">
    <property type="entry name" value="GGDEF"/>
    <property type="match status" value="1"/>
</dbReference>
<dbReference type="InterPro" id="IPR011622">
    <property type="entry name" value="7TMR_DISM_rcpt_extracell_dom2"/>
</dbReference>
<proteinExistence type="predicted"/>
<dbReference type="InterPro" id="IPR050469">
    <property type="entry name" value="Diguanylate_Cyclase"/>
</dbReference>
<feature type="transmembrane region" description="Helical" evidence="5">
    <location>
        <begin position="232"/>
        <end position="254"/>
    </location>
</feature>
<dbReference type="AlphaFoldDB" id="A0A2K9LQ96"/>
<evidence type="ECO:0000256" key="4">
    <source>
        <dbReference type="SAM" id="Coils"/>
    </source>
</evidence>
<dbReference type="FunFam" id="3.30.70.270:FF:000001">
    <property type="entry name" value="Diguanylate cyclase domain protein"/>
    <property type="match status" value="1"/>
</dbReference>
<feature type="transmembrane region" description="Helical" evidence="5">
    <location>
        <begin position="201"/>
        <end position="225"/>
    </location>
</feature>
<keyword evidence="4" id="KW-0175">Coiled coil</keyword>
<feature type="transmembrane region" description="Helical" evidence="5">
    <location>
        <begin position="354"/>
        <end position="373"/>
    </location>
</feature>
<gene>
    <name evidence="7" type="ORF">Kalk_19655</name>
</gene>
<reference evidence="8" key="1">
    <citation type="submission" date="2017-08" db="EMBL/GenBank/DDBJ databases">
        <title>Direct submision.</title>
        <authorList>
            <person name="Kim S.-J."/>
            <person name="Rhee S.-K."/>
        </authorList>
    </citation>
    <scope>NUCLEOTIDE SEQUENCE [LARGE SCALE GENOMIC DNA]</scope>
    <source>
        <strain evidence="8">GI5</strain>
    </source>
</reference>
<dbReference type="InterPro" id="IPR011623">
    <property type="entry name" value="7TMR_DISM_rcpt_extracell_dom1"/>
</dbReference>
<evidence type="ECO:0000313" key="8">
    <source>
        <dbReference type="Proteomes" id="UP000235116"/>
    </source>
</evidence>
<protein>
    <recommendedName>
        <fullName evidence="2">diguanylate cyclase</fullName>
        <ecNumber evidence="2">2.7.7.65</ecNumber>
    </recommendedName>
</protein>
<dbReference type="Proteomes" id="UP000235116">
    <property type="component" value="Chromosome"/>
</dbReference>
<dbReference type="NCBIfam" id="TIGR00254">
    <property type="entry name" value="GGDEF"/>
    <property type="match status" value="1"/>
</dbReference>
<feature type="transmembrane region" description="Helical" evidence="5">
    <location>
        <begin position="325"/>
        <end position="342"/>
    </location>
</feature>
<keyword evidence="8" id="KW-1185">Reference proteome</keyword>
<dbReference type="PANTHER" id="PTHR45138">
    <property type="entry name" value="REGULATORY COMPONENTS OF SENSORY TRANSDUCTION SYSTEM"/>
    <property type="match status" value="1"/>
</dbReference>
<feature type="domain" description="GGDEF" evidence="6">
    <location>
        <begin position="483"/>
        <end position="618"/>
    </location>
</feature>
<dbReference type="GO" id="GO:0052621">
    <property type="term" value="F:diguanylate cyclase activity"/>
    <property type="evidence" value="ECO:0007669"/>
    <property type="project" value="UniProtKB-EC"/>
</dbReference>
<comment type="cofactor">
    <cofactor evidence="1">
        <name>Mg(2+)</name>
        <dbReference type="ChEBI" id="CHEBI:18420"/>
    </cofactor>
</comment>
<dbReference type="CDD" id="cd01949">
    <property type="entry name" value="GGDEF"/>
    <property type="match status" value="1"/>
</dbReference>
<dbReference type="InterPro" id="IPR000160">
    <property type="entry name" value="GGDEF_dom"/>
</dbReference>
<dbReference type="InterPro" id="IPR043128">
    <property type="entry name" value="Rev_trsase/Diguanyl_cyclase"/>
</dbReference>
<feature type="coiled-coil region" evidence="4">
    <location>
        <begin position="428"/>
        <end position="455"/>
    </location>
</feature>
<evidence type="ECO:0000313" key="7">
    <source>
        <dbReference type="EMBL" id="AUM14506.1"/>
    </source>
</evidence>
<dbReference type="GO" id="GO:1902201">
    <property type="term" value="P:negative regulation of bacterial-type flagellum-dependent cell motility"/>
    <property type="evidence" value="ECO:0007669"/>
    <property type="project" value="TreeGrafter"/>
</dbReference>